<gene>
    <name evidence="2" type="ORF">J2S73_002173</name>
</gene>
<dbReference type="RefSeq" id="WP_306885538.1">
    <property type="nucleotide sequence ID" value="NZ_JAUSUL010000002.1"/>
</dbReference>
<dbReference type="GO" id="GO:0047570">
    <property type="term" value="F:3-oxoadipate enol-lactonase activity"/>
    <property type="evidence" value="ECO:0007669"/>
    <property type="project" value="UniProtKB-EC"/>
</dbReference>
<keyword evidence="3" id="KW-1185">Reference proteome</keyword>
<keyword evidence="2" id="KW-0378">Hydrolase</keyword>
<dbReference type="Pfam" id="PF00561">
    <property type="entry name" value="Abhydrolase_1"/>
    <property type="match status" value="1"/>
</dbReference>
<protein>
    <submittedName>
        <fullName evidence="2">3-oxoadipate enol-lactonase</fullName>
        <ecNumber evidence="2">3.1.1.24</ecNumber>
    </submittedName>
</protein>
<dbReference type="Gene3D" id="3.40.50.1820">
    <property type="entry name" value="alpha/beta hydrolase"/>
    <property type="match status" value="1"/>
</dbReference>
<dbReference type="SUPFAM" id="SSF53474">
    <property type="entry name" value="alpha/beta-Hydrolases"/>
    <property type="match status" value="1"/>
</dbReference>
<dbReference type="GO" id="GO:0042952">
    <property type="term" value="P:beta-ketoadipate pathway"/>
    <property type="evidence" value="ECO:0007669"/>
    <property type="project" value="InterPro"/>
</dbReference>
<evidence type="ECO:0000313" key="3">
    <source>
        <dbReference type="Proteomes" id="UP001229244"/>
    </source>
</evidence>
<dbReference type="InterPro" id="IPR000073">
    <property type="entry name" value="AB_hydrolase_1"/>
</dbReference>
<feature type="domain" description="AB hydrolase-1" evidence="1">
    <location>
        <begin position="23"/>
        <end position="246"/>
    </location>
</feature>
<dbReference type="AlphaFoldDB" id="A0AAE4AS13"/>
<evidence type="ECO:0000313" key="2">
    <source>
        <dbReference type="EMBL" id="MDQ0315716.1"/>
    </source>
</evidence>
<organism evidence="2 3">
    <name type="scientific">Amorphus orientalis</name>
    <dbReference type="NCBI Taxonomy" id="649198"/>
    <lineage>
        <taxon>Bacteria</taxon>
        <taxon>Pseudomonadati</taxon>
        <taxon>Pseudomonadota</taxon>
        <taxon>Alphaproteobacteria</taxon>
        <taxon>Hyphomicrobiales</taxon>
        <taxon>Amorphaceae</taxon>
        <taxon>Amorphus</taxon>
    </lineage>
</organism>
<dbReference type="PANTHER" id="PTHR43433:SF5">
    <property type="entry name" value="AB HYDROLASE-1 DOMAIN-CONTAINING PROTEIN"/>
    <property type="match status" value="1"/>
</dbReference>
<sequence length="262" mass="28066">MTTITTDDGVKLNVRLDGDPGKPSVLLSNSLGTDLGMWDGQIEILTRHFQVIRYDPRGHGESEGPDGDYTISRLGRDAVCVLKGIGIERAAVCGVSMGGMIGMWLGAHAPERVTRLALCNTAAKLGPPDMWQTRIGTVRSHGMAAIADQVVARWFTEPFQARAPETVDRIRAMLLSTSPAGYTGCCAAIRDMDQTRDLRRISAPVLVVAGADDPATPPEQGEAIAAAVSGAELDVFPECAHLSNIEQEARFNDRVPAFLADL</sequence>
<comment type="caution">
    <text evidence="2">The sequence shown here is derived from an EMBL/GenBank/DDBJ whole genome shotgun (WGS) entry which is preliminary data.</text>
</comment>
<dbReference type="InterPro" id="IPR029058">
    <property type="entry name" value="AB_hydrolase_fold"/>
</dbReference>
<dbReference type="NCBIfam" id="TIGR02427">
    <property type="entry name" value="protocat_pcaD"/>
    <property type="match status" value="1"/>
</dbReference>
<dbReference type="Proteomes" id="UP001229244">
    <property type="component" value="Unassembled WGS sequence"/>
</dbReference>
<accession>A0AAE4AS13</accession>
<dbReference type="PANTHER" id="PTHR43433">
    <property type="entry name" value="HYDROLASE, ALPHA/BETA FOLD FAMILY PROTEIN"/>
    <property type="match status" value="1"/>
</dbReference>
<proteinExistence type="predicted"/>
<evidence type="ECO:0000259" key="1">
    <source>
        <dbReference type="Pfam" id="PF00561"/>
    </source>
</evidence>
<name>A0AAE4AS13_9HYPH</name>
<dbReference type="InterPro" id="IPR026968">
    <property type="entry name" value="PcaD/CatD"/>
</dbReference>
<reference evidence="2" key="1">
    <citation type="submission" date="2023-07" db="EMBL/GenBank/DDBJ databases">
        <title>Genomic Encyclopedia of Type Strains, Phase IV (KMG-IV): sequencing the most valuable type-strain genomes for metagenomic binning, comparative biology and taxonomic classification.</title>
        <authorList>
            <person name="Goeker M."/>
        </authorList>
    </citation>
    <scope>NUCLEOTIDE SEQUENCE</scope>
    <source>
        <strain evidence="2">DSM 21202</strain>
    </source>
</reference>
<dbReference type="InterPro" id="IPR050471">
    <property type="entry name" value="AB_hydrolase"/>
</dbReference>
<dbReference type="EMBL" id="JAUSUL010000002">
    <property type="protein sequence ID" value="MDQ0315716.1"/>
    <property type="molecule type" value="Genomic_DNA"/>
</dbReference>
<dbReference type="PRINTS" id="PR00111">
    <property type="entry name" value="ABHYDROLASE"/>
</dbReference>
<dbReference type="EC" id="3.1.1.24" evidence="2"/>